<evidence type="ECO:0000313" key="3">
    <source>
        <dbReference type="Proteomes" id="UP000293331"/>
    </source>
</evidence>
<accession>A0A4Q5LH79</accession>
<dbReference type="RefSeq" id="WP_129878099.1">
    <property type="nucleotide sequence ID" value="NZ_SEWG01000009.1"/>
</dbReference>
<feature type="domain" description="Trigger factor ribosome-binding bacterial" evidence="1">
    <location>
        <begin position="1"/>
        <end position="149"/>
    </location>
</feature>
<dbReference type="GO" id="GO:0043022">
    <property type="term" value="F:ribosome binding"/>
    <property type="evidence" value="ECO:0007669"/>
    <property type="project" value="TreeGrafter"/>
</dbReference>
<dbReference type="GO" id="GO:0044183">
    <property type="term" value="F:protein folding chaperone"/>
    <property type="evidence" value="ECO:0007669"/>
    <property type="project" value="TreeGrafter"/>
</dbReference>
<dbReference type="AlphaFoldDB" id="A0A4Q5LH79"/>
<name>A0A4Q5LH79_9SPHI</name>
<dbReference type="PANTHER" id="PTHR30560:SF3">
    <property type="entry name" value="TRIGGER FACTOR-LIKE PROTEIN TIG, CHLOROPLASTIC"/>
    <property type="match status" value="1"/>
</dbReference>
<dbReference type="GO" id="GO:0043335">
    <property type="term" value="P:protein unfolding"/>
    <property type="evidence" value="ECO:0007669"/>
    <property type="project" value="TreeGrafter"/>
</dbReference>
<dbReference type="PANTHER" id="PTHR30560">
    <property type="entry name" value="TRIGGER FACTOR CHAPERONE AND PEPTIDYL-PROLYL CIS/TRANS ISOMERASE"/>
    <property type="match status" value="1"/>
</dbReference>
<dbReference type="InterPro" id="IPR027304">
    <property type="entry name" value="Trigger_fact/SurA_dom_sf"/>
</dbReference>
<dbReference type="Pfam" id="PF05697">
    <property type="entry name" value="Trigger_N"/>
    <property type="match status" value="1"/>
</dbReference>
<keyword evidence="2" id="KW-0413">Isomerase</keyword>
<evidence type="ECO:0000259" key="1">
    <source>
        <dbReference type="Pfam" id="PF05697"/>
    </source>
</evidence>
<reference evidence="2 3" key="1">
    <citation type="submission" date="2019-02" db="EMBL/GenBank/DDBJ databases">
        <title>Bacterial novel species Mucilaginibacter sp. 17JY9-4 isolated from soil.</title>
        <authorList>
            <person name="Jung H.-Y."/>
        </authorList>
    </citation>
    <scope>NUCLEOTIDE SEQUENCE [LARGE SCALE GENOMIC DNA]</scope>
    <source>
        <strain evidence="2 3">17JY9-4</strain>
    </source>
</reference>
<evidence type="ECO:0000313" key="2">
    <source>
        <dbReference type="EMBL" id="RYU86580.1"/>
    </source>
</evidence>
<dbReference type="InterPro" id="IPR037041">
    <property type="entry name" value="Trigger_fac_C_sf"/>
</dbReference>
<dbReference type="GO" id="GO:0051083">
    <property type="term" value="P:'de novo' cotranslational protein folding"/>
    <property type="evidence" value="ECO:0007669"/>
    <property type="project" value="TreeGrafter"/>
</dbReference>
<gene>
    <name evidence="2" type="primary">tig</name>
    <name evidence="2" type="ORF">EWM62_18170</name>
</gene>
<keyword evidence="3" id="KW-1185">Reference proteome</keyword>
<dbReference type="SUPFAM" id="SSF102735">
    <property type="entry name" value="Trigger factor ribosome-binding domain"/>
    <property type="match status" value="1"/>
</dbReference>
<dbReference type="OrthoDB" id="9767721at2"/>
<comment type="caution">
    <text evidence="2">The sequence shown here is derived from an EMBL/GenBank/DDBJ whole genome shotgun (WGS) entry which is preliminary data.</text>
</comment>
<dbReference type="InterPro" id="IPR008881">
    <property type="entry name" value="Trigger_fac_ribosome-bd_bac"/>
</dbReference>
<dbReference type="InterPro" id="IPR005215">
    <property type="entry name" value="Trig_fac"/>
</dbReference>
<protein>
    <submittedName>
        <fullName evidence="2">Trigger factor</fullName>
        <ecNumber evidence="2">5.2.1.8</ecNumber>
    </submittedName>
</protein>
<dbReference type="Gene3D" id="3.30.70.1050">
    <property type="entry name" value="Trigger factor ribosome-binding domain"/>
    <property type="match status" value="1"/>
</dbReference>
<dbReference type="EMBL" id="SEWG01000009">
    <property type="protein sequence ID" value="RYU86580.1"/>
    <property type="molecule type" value="Genomic_DNA"/>
</dbReference>
<dbReference type="PIRSF" id="PIRSF003095">
    <property type="entry name" value="Trigger_factor"/>
    <property type="match status" value="1"/>
</dbReference>
<dbReference type="Gene3D" id="1.10.3120.10">
    <property type="entry name" value="Trigger factor, C-terminal domain"/>
    <property type="match status" value="1"/>
</dbReference>
<dbReference type="Proteomes" id="UP000293331">
    <property type="component" value="Unassembled WGS sequence"/>
</dbReference>
<dbReference type="InterPro" id="IPR036611">
    <property type="entry name" value="Trigger_fac_ribosome-bd_sf"/>
</dbReference>
<dbReference type="NCBIfam" id="TIGR00115">
    <property type="entry name" value="tig"/>
    <property type="match status" value="1"/>
</dbReference>
<proteinExistence type="predicted"/>
<dbReference type="EC" id="5.2.1.8" evidence="2"/>
<dbReference type="GO" id="GO:0003755">
    <property type="term" value="F:peptidyl-prolyl cis-trans isomerase activity"/>
    <property type="evidence" value="ECO:0007669"/>
    <property type="project" value="UniProtKB-EC"/>
</dbReference>
<dbReference type="SUPFAM" id="SSF109998">
    <property type="entry name" value="Triger factor/SurA peptide-binding domain-like"/>
    <property type="match status" value="1"/>
</dbReference>
<sequence>MNISQEKIDNLNTVVKISINPEDYQPRVEKAMKDHAKKAKLPGFRPGMVPVGHIKKMYGKSILVDEINNMLSDTLNKYLDEEKLEVLGQPLPKVDDKKEYNWDFADNFEFNYEVGLAPEFDIDFSSKDKLTQYVIKVDDETLESRIKNIRRSYGKMTNPDVSADDDVLYAELAQLSPDGSVFEGGINNITSVRLDQVKNEKIKKSLIGLKKGDELVFDINAAFNDDAAKVAGLLKIEEDEAADLRSNFKLTVKNVNRLEEGDLNQEFFDKLFGEGVVTDEAGFRAKITEELEMMMTQDADRKLQDEIYNYSIDKVKFDLPDTFLKRWLKVTNEKLTEEELEGGYNDFAKNLKWTLIENKLMKDNNIDIKYEEVFEFAKGSLEQQFRMYSPQALSEEQLGQYTVQYLQNKENANKVFEQVKALKVFDYIKSAITLDKKEILFSDFNKLTA</sequence>
<organism evidence="2 3">
    <name type="scientific">Mucilaginibacter terrigena</name>
    <dbReference type="NCBI Taxonomy" id="2492395"/>
    <lineage>
        <taxon>Bacteria</taxon>
        <taxon>Pseudomonadati</taxon>
        <taxon>Bacteroidota</taxon>
        <taxon>Sphingobacteriia</taxon>
        <taxon>Sphingobacteriales</taxon>
        <taxon>Sphingobacteriaceae</taxon>
        <taxon>Mucilaginibacter</taxon>
    </lineage>
</organism>
<dbReference type="GO" id="GO:0015031">
    <property type="term" value="P:protein transport"/>
    <property type="evidence" value="ECO:0007669"/>
    <property type="project" value="InterPro"/>
</dbReference>